<evidence type="ECO:0000256" key="1">
    <source>
        <dbReference type="PROSITE-ProRule" id="PRU00781"/>
    </source>
</evidence>
<keyword evidence="1 4" id="KW-0418">Kinase</keyword>
<dbReference type="Gene3D" id="3.30.800.10">
    <property type="entry name" value="Phosphatidylinositol Phosphate Kinase II Beta"/>
    <property type="match status" value="1"/>
</dbReference>
<dbReference type="SUPFAM" id="SSF56104">
    <property type="entry name" value="SAICAR synthase-like"/>
    <property type="match status" value="1"/>
</dbReference>
<sequence length="495" mass="55214">MASAPPEHLVAQHREQSFRAARDANQRYYEYNDNEDGGGEGHEVHAEIVPMATIVHPEESPAAAWPLESHNDIHAASVPTAQAADANEDDQEPASWTSPPPMHELLAVDRSRNVRGGGNSDATKTGNESASASAGADADEPLQSIYAPVAMRKLRAHFGIAEDFFCESLFEHELKMRSDTGGRSDSLFFFSADRHFVVKTVPKAEMILLRRMLPDYFAHMMENMDSLLPRFLALFKVRPWPDKDPVHCVVMTNVLDSSLEVNKVFDLKGSTANRFVSMDRQRDEMEKRGKLPTLKDLNWKDPVHISSESLRTSLFAQIMADTQLLVRYDVMDYSLLIGVHTQAAGEDGEGQFPLRRTRWQTYHGGLPTADAVYFIGIIDILQEYDVYKQAERFVKTSILSPLSGYLQKSRGVGDDQQVPCPYCKFKYNKLPSAPSSDGEDSRARVVMVSCAGCGASFDYAEEGIATSDTNISSIEPADYRRRLLEFAETKVFVSS</sequence>
<dbReference type="OrthoDB" id="20783at2759"/>
<dbReference type="InterPro" id="IPR002498">
    <property type="entry name" value="PInositol-4-P-4/5-kinase_core"/>
</dbReference>
<dbReference type="GO" id="GO:0016308">
    <property type="term" value="F:1-phosphatidylinositol-4-phosphate 5-kinase activity"/>
    <property type="evidence" value="ECO:0007669"/>
    <property type="project" value="TreeGrafter"/>
</dbReference>
<evidence type="ECO:0000256" key="2">
    <source>
        <dbReference type="SAM" id="MobiDB-lite"/>
    </source>
</evidence>
<feature type="region of interest" description="Disordered" evidence="2">
    <location>
        <begin position="80"/>
        <end position="138"/>
    </location>
</feature>
<dbReference type="GO" id="GO:0005886">
    <property type="term" value="C:plasma membrane"/>
    <property type="evidence" value="ECO:0007669"/>
    <property type="project" value="TreeGrafter"/>
</dbReference>
<comment type="caution">
    <text evidence="4">The sequence shown here is derived from an EMBL/GenBank/DDBJ whole genome shotgun (WGS) entry which is preliminary data.</text>
</comment>
<dbReference type="PANTHER" id="PTHR23086:SF8">
    <property type="entry name" value="PHOSPHATIDYLINOSITOL 5-PHOSPHATE 4-KINASE, ISOFORM A"/>
    <property type="match status" value="1"/>
</dbReference>
<proteinExistence type="predicted"/>
<evidence type="ECO:0000313" key="5">
    <source>
        <dbReference type="Proteomes" id="UP000241890"/>
    </source>
</evidence>
<dbReference type="GO" id="GO:0046854">
    <property type="term" value="P:phosphatidylinositol phosphate biosynthetic process"/>
    <property type="evidence" value="ECO:0007669"/>
    <property type="project" value="TreeGrafter"/>
</dbReference>
<dbReference type="InterPro" id="IPR023610">
    <property type="entry name" value="PInositol-4/5-P-5/4-kinase"/>
</dbReference>
<dbReference type="AlphaFoldDB" id="A0A2R5GG72"/>
<feature type="domain" description="PIPK" evidence="3">
    <location>
        <begin position="76"/>
        <end position="430"/>
    </location>
</feature>
<dbReference type="Gene3D" id="3.30.810.10">
    <property type="entry name" value="2-Layer Sandwich"/>
    <property type="match status" value="1"/>
</dbReference>
<dbReference type="InterPro" id="IPR027483">
    <property type="entry name" value="PInositol-4-P-4/5-kinase_C_sf"/>
</dbReference>
<dbReference type="InterPro" id="IPR027484">
    <property type="entry name" value="PInositol-4-P-5-kinase_N"/>
</dbReference>
<dbReference type="Pfam" id="PF01504">
    <property type="entry name" value="PIP5K"/>
    <property type="match status" value="1"/>
</dbReference>
<evidence type="ECO:0000259" key="3">
    <source>
        <dbReference type="PROSITE" id="PS51455"/>
    </source>
</evidence>
<protein>
    <submittedName>
        <fullName evidence="4">Phosphatidylinositol-4-phosphate 5-kinase, putative</fullName>
    </submittedName>
</protein>
<evidence type="ECO:0000313" key="4">
    <source>
        <dbReference type="EMBL" id="GBG28768.1"/>
    </source>
</evidence>
<keyword evidence="1" id="KW-0067">ATP-binding</keyword>
<name>A0A2R5GG72_9STRA</name>
<dbReference type="PROSITE" id="PS51455">
    <property type="entry name" value="PIPK"/>
    <property type="match status" value="1"/>
</dbReference>
<gene>
    <name evidence="4" type="ORF">FCC1311_107281</name>
</gene>
<dbReference type="Proteomes" id="UP000241890">
    <property type="component" value="Unassembled WGS sequence"/>
</dbReference>
<dbReference type="GO" id="GO:0005524">
    <property type="term" value="F:ATP binding"/>
    <property type="evidence" value="ECO:0007669"/>
    <property type="project" value="UniProtKB-UniRule"/>
</dbReference>
<accession>A0A2R5GG72</accession>
<feature type="region of interest" description="Disordered" evidence="2">
    <location>
        <begin position="23"/>
        <end position="42"/>
    </location>
</feature>
<dbReference type="EMBL" id="BEYU01000048">
    <property type="protein sequence ID" value="GBG28768.1"/>
    <property type="molecule type" value="Genomic_DNA"/>
</dbReference>
<dbReference type="SMART" id="SM00330">
    <property type="entry name" value="PIPKc"/>
    <property type="match status" value="1"/>
</dbReference>
<reference evidence="4 5" key="1">
    <citation type="submission" date="2017-12" db="EMBL/GenBank/DDBJ databases">
        <title>Sequencing, de novo assembly and annotation of complete genome of a new Thraustochytrid species, strain FCC1311.</title>
        <authorList>
            <person name="Sedici K."/>
            <person name="Godart F."/>
            <person name="Aiese Cigliano R."/>
            <person name="Sanseverino W."/>
            <person name="Barakat M."/>
            <person name="Ortet P."/>
            <person name="Marechal E."/>
            <person name="Cagnac O."/>
            <person name="Amato A."/>
        </authorList>
    </citation>
    <scope>NUCLEOTIDE SEQUENCE [LARGE SCALE GENOMIC DNA]</scope>
</reference>
<dbReference type="CDD" id="cd00139">
    <property type="entry name" value="PIPKc"/>
    <property type="match status" value="1"/>
</dbReference>
<dbReference type="PANTHER" id="PTHR23086">
    <property type="entry name" value="PHOSPHATIDYLINOSITOL-4-PHOSPHATE 5-KINASE"/>
    <property type="match status" value="1"/>
</dbReference>
<keyword evidence="1" id="KW-0547">Nucleotide-binding</keyword>
<keyword evidence="5" id="KW-1185">Reference proteome</keyword>
<dbReference type="InParanoid" id="A0A2R5GG72"/>
<keyword evidence="1" id="KW-0808">Transferase</keyword>
<organism evidence="4 5">
    <name type="scientific">Hondaea fermentalgiana</name>
    <dbReference type="NCBI Taxonomy" id="2315210"/>
    <lineage>
        <taxon>Eukaryota</taxon>
        <taxon>Sar</taxon>
        <taxon>Stramenopiles</taxon>
        <taxon>Bigyra</taxon>
        <taxon>Labyrinthulomycetes</taxon>
        <taxon>Thraustochytrida</taxon>
        <taxon>Thraustochytriidae</taxon>
        <taxon>Hondaea</taxon>
    </lineage>
</organism>